<sequence length="73" mass="8314">MFQDDKPKRQRSINGKRSPLVLDARPTKEDDTHPSPRGRRQDNDNDTGATPTSFVHVRHRAITINALLLLANR</sequence>
<evidence type="ECO:0000313" key="2">
    <source>
        <dbReference type="EMBL" id="KAF7270261.1"/>
    </source>
</evidence>
<evidence type="ECO:0000313" key="3">
    <source>
        <dbReference type="Proteomes" id="UP000625711"/>
    </source>
</evidence>
<feature type="compositionally biased region" description="Basic and acidic residues" evidence="1">
    <location>
        <begin position="25"/>
        <end position="43"/>
    </location>
</feature>
<comment type="caution">
    <text evidence="2">The sequence shown here is derived from an EMBL/GenBank/DDBJ whole genome shotgun (WGS) entry which is preliminary data.</text>
</comment>
<protein>
    <submittedName>
        <fullName evidence="2">Uncharacterized protein</fullName>
    </submittedName>
</protein>
<gene>
    <name evidence="2" type="ORF">GWI33_016769</name>
</gene>
<organism evidence="2 3">
    <name type="scientific">Rhynchophorus ferrugineus</name>
    <name type="common">Red palm weevil</name>
    <name type="synonym">Curculio ferrugineus</name>
    <dbReference type="NCBI Taxonomy" id="354439"/>
    <lineage>
        <taxon>Eukaryota</taxon>
        <taxon>Metazoa</taxon>
        <taxon>Ecdysozoa</taxon>
        <taxon>Arthropoda</taxon>
        <taxon>Hexapoda</taxon>
        <taxon>Insecta</taxon>
        <taxon>Pterygota</taxon>
        <taxon>Neoptera</taxon>
        <taxon>Endopterygota</taxon>
        <taxon>Coleoptera</taxon>
        <taxon>Polyphaga</taxon>
        <taxon>Cucujiformia</taxon>
        <taxon>Curculionidae</taxon>
        <taxon>Dryophthorinae</taxon>
        <taxon>Rhynchophorus</taxon>
    </lineage>
</organism>
<proteinExistence type="predicted"/>
<dbReference type="EMBL" id="JAACXV010014118">
    <property type="protein sequence ID" value="KAF7270261.1"/>
    <property type="molecule type" value="Genomic_DNA"/>
</dbReference>
<evidence type="ECO:0000256" key="1">
    <source>
        <dbReference type="SAM" id="MobiDB-lite"/>
    </source>
</evidence>
<name>A0A834I161_RHYFE</name>
<accession>A0A834I161</accession>
<keyword evidence="3" id="KW-1185">Reference proteome</keyword>
<reference evidence="2" key="1">
    <citation type="submission" date="2020-08" db="EMBL/GenBank/DDBJ databases">
        <title>Genome sequencing and assembly of the red palm weevil Rhynchophorus ferrugineus.</title>
        <authorList>
            <person name="Dias G.B."/>
            <person name="Bergman C.M."/>
            <person name="Manee M."/>
        </authorList>
    </citation>
    <scope>NUCLEOTIDE SEQUENCE</scope>
    <source>
        <strain evidence="2">AA-2017</strain>
        <tissue evidence="2">Whole larva</tissue>
    </source>
</reference>
<feature type="region of interest" description="Disordered" evidence="1">
    <location>
        <begin position="1"/>
        <end position="56"/>
    </location>
</feature>
<dbReference type="Proteomes" id="UP000625711">
    <property type="component" value="Unassembled WGS sequence"/>
</dbReference>
<dbReference type="AlphaFoldDB" id="A0A834I161"/>